<keyword evidence="5 6" id="KW-0472">Membrane</keyword>
<dbReference type="EMBL" id="CP036425">
    <property type="protein sequence ID" value="QDU32287.1"/>
    <property type="molecule type" value="Genomic_DNA"/>
</dbReference>
<gene>
    <name evidence="7" type="ORF">KS4_03180</name>
</gene>
<evidence type="ECO:0000256" key="5">
    <source>
        <dbReference type="ARBA" id="ARBA00023136"/>
    </source>
</evidence>
<evidence type="ECO:0000256" key="6">
    <source>
        <dbReference type="SAM" id="Phobius"/>
    </source>
</evidence>
<feature type="transmembrane region" description="Helical" evidence="6">
    <location>
        <begin position="292"/>
        <end position="313"/>
    </location>
</feature>
<evidence type="ECO:0000256" key="1">
    <source>
        <dbReference type="ARBA" id="ARBA00004651"/>
    </source>
</evidence>
<feature type="transmembrane region" description="Helical" evidence="6">
    <location>
        <begin position="177"/>
        <end position="197"/>
    </location>
</feature>
<keyword evidence="2" id="KW-1003">Cell membrane</keyword>
<feature type="transmembrane region" description="Helical" evidence="6">
    <location>
        <begin position="203"/>
        <end position="220"/>
    </location>
</feature>
<feature type="transmembrane region" description="Helical" evidence="6">
    <location>
        <begin position="29"/>
        <end position="54"/>
    </location>
</feature>
<dbReference type="InterPro" id="IPR050833">
    <property type="entry name" value="Poly_Biosynth_Transport"/>
</dbReference>
<dbReference type="Pfam" id="PF01943">
    <property type="entry name" value="Polysacc_synt"/>
    <property type="match status" value="1"/>
</dbReference>
<evidence type="ECO:0000256" key="3">
    <source>
        <dbReference type="ARBA" id="ARBA00022692"/>
    </source>
</evidence>
<dbReference type="PANTHER" id="PTHR30250:SF11">
    <property type="entry name" value="O-ANTIGEN TRANSPORTER-RELATED"/>
    <property type="match status" value="1"/>
</dbReference>
<dbReference type="Proteomes" id="UP000317369">
    <property type="component" value="Chromosome"/>
</dbReference>
<feature type="transmembrane region" description="Helical" evidence="6">
    <location>
        <begin position="391"/>
        <end position="415"/>
    </location>
</feature>
<keyword evidence="3 6" id="KW-0812">Transmembrane</keyword>
<feature type="transmembrane region" description="Helical" evidence="6">
    <location>
        <begin position="142"/>
        <end position="165"/>
    </location>
</feature>
<evidence type="ECO:0000256" key="2">
    <source>
        <dbReference type="ARBA" id="ARBA00022475"/>
    </source>
</evidence>
<feature type="transmembrane region" description="Helical" evidence="6">
    <location>
        <begin position="249"/>
        <end position="272"/>
    </location>
</feature>
<dbReference type="PANTHER" id="PTHR30250">
    <property type="entry name" value="PST FAMILY PREDICTED COLANIC ACID TRANSPORTER"/>
    <property type="match status" value="1"/>
</dbReference>
<reference evidence="7 8" key="1">
    <citation type="submission" date="2019-02" db="EMBL/GenBank/DDBJ databases">
        <title>Deep-cultivation of Planctomycetes and their phenomic and genomic characterization uncovers novel biology.</title>
        <authorList>
            <person name="Wiegand S."/>
            <person name="Jogler M."/>
            <person name="Boedeker C."/>
            <person name="Pinto D."/>
            <person name="Vollmers J."/>
            <person name="Rivas-Marin E."/>
            <person name="Kohn T."/>
            <person name="Peeters S.H."/>
            <person name="Heuer A."/>
            <person name="Rast P."/>
            <person name="Oberbeckmann S."/>
            <person name="Bunk B."/>
            <person name="Jeske O."/>
            <person name="Meyerdierks A."/>
            <person name="Storesund J.E."/>
            <person name="Kallscheuer N."/>
            <person name="Luecker S."/>
            <person name="Lage O.M."/>
            <person name="Pohl T."/>
            <person name="Merkel B.J."/>
            <person name="Hornburger P."/>
            <person name="Mueller R.-W."/>
            <person name="Bruemmer F."/>
            <person name="Labrenz M."/>
            <person name="Spormann A.M."/>
            <person name="Op den Camp H."/>
            <person name="Overmann J."/>
            <person name="Amann R."/>
            <person name="Jetten M.S.M."/>
            <person name="Mascher T."/>
            <person name="Medema M.H."/>
            <person name="Devos D.P."/>
            <person name="Kaster A.-K."/>
            <person name="Ovreas L."/>
            <person name="Rohde M."/>
            <person name="Galperin M.Y."/>
            <person name="Jogler C."/>
        </authorList>
    </citation>
    <scope>NUCLEOTIDE SEQUENCE [LARGE SCALE GENOMIC DNA]</scope>
    <source>
        <strain evidence="7 8">KS4</strain>
    </source>
</reference>
<dbReference type="InterPro" id="IPR002797">
    <property type="entry name" value="Polysacc_synth"/>
</dbReference>
<feature type="transmembrane region" description="Helical" evidence="6">
    <location>
        <begin position="325"/>
        <end position="352"/>
    </location>
</feature>
<dbReference type="RefSeq" id="WP_200761457.1">
    <property type="nucleotide sequence ID" value="NZ_CP036425.1"/>
</dbReference>
<feature type="transmembrane region" description="Helical" evidence="6">
    <location>
        <begin position="358"/>
        <end position="379"/>
    </location>
</feature>
<evidence type="ECO:0000256" key="4">
    <source>
        <dbReference type="ARBA" id="ARBA00022989"/>
    </source>
</evidence>
<protein>
    <submittedName>
        <fullName evidence="7">Polysaccharide biosynthesis protein</fullName>
    </submittedName>
</protein>
<dbReference type="KEGG" id="pcor:KS4_03180"/>
<feature type="transmembrane region" description="Helical" evidence="6">
    <location>
        <begin position="66"/>
        <end position="88"/>
    </location>
</feature>
<sequence>MPDSLIADQKSLTDQLLTRVKNSPLLKRVLGGSLWMLFGGVLSSAVRLATGVVMARILGGDGYGKLGVIMATIAMFTAFAGFGIGGTATRYVSKYRNENPRRACEILKLANIAAMMTALVGCGVLLAFGPNLSKDIFVNSDLLFEFNICAIIIFFITINGAQIGCLQGCEAFKASSIVACVTDILIVLLMVSGAYIAGVRGAVIGNAIGWAIRWGTYFVASRRVLRACDLNEVVSAKDSLKSYPVLLKFSLPSFLCNILIMPINFTLMALLTQSGHAYLEVGIYNISNQWRFAILFVPTAVMSAVLPVMSNTLGAKRYGSYNKVLLLTILGMLAGVGVLVVVLGGGSPWIAWMYGEKYVGTGLVAILLMTFMVGGLDAVNRIAGIDMMCHNRVWVGVGFCVVLSGVVIGCGYMFADEGAMGIMKALLIGYLVHTLNQAVYLAYSYMKTRGEAVRQLCGVEERVVMKEGV</sequence>
<feature type="transmembrane region" description="Helical" evidence="6">
    <location>
        <begin position="427"/>
        <end position="446"/>
    </location>
</feature>
<evidence type="ECO:0000313" key="8">
    <source>
        <dbReference type="Proteomes" id="UP000317369"/>
    </source>
</evidence>
<feature type="transmembrane region" description="Helical" evidence="6">
    <location>
        <begin position="109"/>
        <end position="130"/>
    </location>
</feature>
<evidence type="ECO:0000313" key="7">
    <source>
        <dbReference type="EMBL" id="QDU32287.1"/>
    </source>
</evidence>
<dbReference type="AlphaFoldDB" id="A0A517YPY7"/>
<dbReference type="GO" id="GO:0005886">
    <property type="term" value="C:plasma membrane"/>
    <property type="evidence" value="ECO:0007669"/>
    <property type="project" value="UniProtKB-SubCell"/>
</dbReference>
<proteinExistence type="predicted"/>
<name>A0A517YPY7_9BACT</name>
<keyword evidence="8" id="KW-1185">Reference proteome</keyword>
<comment type="subcellular location">
    <subcellularLocation>
        <location evidence="1">Cell membrane</location>
        <topology evidence="1">Multi-pass membrane protein</topology>
    </subcellularLocation>
</comment>
<accession>A0A517YPY7</accession>
<organism evidence="7 8">
    <name type="scientific">Poriferisphaera corsica</name>
    <dbReference type="NCBI Taxonomy" id="2528020"/>
    <lineage>
        <taxon>Bacteria</taxon>
        <taxon>Pseudomonadati</taxon>
        <taxon>Planctomycetota</taxon>
        <taxon>Phycisphaerae</taxon>
        <taxon>Phycisphaerales</taxon>
        <taxon>Phycisphaeraceae</taxon>
        <taxon>Poriferisphaera</taxon>
    </lineage>
</organism>
<keyword evidence="4 6" id="KW-1133">Transmembrane helix</keyword>